<comment type="caution">
    <text evidence="6">The sequence shown here is derived from an EMBL/GenBank/DDBJ whole genome shotgun (WGS) entry which is preliminary data.</text>
</comment>
<dbReference type="InterPro" id="IPR010611">
    <property type="entry name" value="3D_dom"/>
</dbReference>
<feature type="region of interest" description="Disordered" evidence="3">
    <location>
        <begin position="197"/>
        <end position="220"/>
    </location>
</feature>
<dbReference type="Pfam" id="PF06725">
    <property type="entry name" value="3D"/>
    <property type="match status" value="1"/>
</dbReference>
<dbReference type="eggNOG" id="COG3883">
    <property type="taxonomic scope" value="Bacteria"/>
</dbReference>
<dbReference type="GO" id="GO:0019867">
    <property type="term" value="C:outer membrane"/>
    <property type="evidence" value="ECO:0007669"/>
    <property type="project" value="InterPro"/>
</dbReference>
<organism evidence="6 7">
    <name type="scientific">Carnobacterium divergens DSM 20623</name>
    <dbReference type="NCBI Taxonomy" id="1449336"/>
    <lineage>
        <taxon>Bacteria</taxon>
        <taxon>Bacillati</taxon>
        <taxon>Bacillota</taxon>
        <taxon>Bacilli</taxon>
        <taxon>Lactobacillales</taxon>
        <taxon>Carnobacteriaceae</taxon>
        <taxon>Carnobacterium</taxon>
    </lineage>
</organism>
<gene>
    <name evidence="6" type="ORF">IV74_GL001254</name>
</gene>
<dbReference type="PATRIC" id="fig|1449336.4.peg.1280"/>
<keyword evidence="1" id="KW-0732">Signal</keyword>
<feature type="domain" description="Peptidoglycan hydrolase PcsB coiled-coil" evidence="5">
    <location>
        <begin position="76"/>
        <end position="148"/>
    </location>
</feature>
<dbReference type="eggNOG" id="COG3584">
    <property type="taxonomic scope" value="Bacteria"/>
</dbReference>
<dbReference type="CDD" id="cd22786">
    <property type="entry name" value="DPBB_YuiC-like"/>
    <property type="match status" value="1"/>
</dbReference>
<evidence type="ECO:0000256" key="3">
    <source>
        <dbReference type="SAM" id="MobiDB-lite"/>
    </source>
</evidence>
<dbReference type="GO" id="GO:0004553">
    <property type="term" value="F:hydrolase activity, hydrolyzing O-glycosyl compounds"/>
    <property type="evidence" value="ECO:0007669"/>
    <property type="project" value="InterPro"/>
</dbReference>
<protein>
    <submittedName>
        <fullName evidence="6">LysM domain protein</fullName>
    </submittedName>
</protein>
<keyword evidence="7" id="KW-1185">Reference proteome</keyword>
<dbReference type="InterPro" id="IPR057309">
    <property type="entry name" value="PcsB_CC"/>
</dbReference>
<name>A0A0R2I6S9_CARDV</name>
<evidence type="ECO:0000259" key="5">
    <source>
        <dbReference type="Pfam" id="PF24568"/>
    </source>
</evidence>
<evidence type="ECO:0000256" key="1">
    <source>
        <dbReference type="ARBA" id="ARBA00022729"/>
    </source>
</evidence>
<feature type="region of interest" description="Disordered" evidence="3">
    <location>
        <begin position="237"/>
        <end position="259"/>
    </location>
</feature>
<dbReference type="Pfam" id="PF24568">
    <property type="entry name" value="CC_PcsB"/>
    <property type="match status" value="1"/>
</dbReference>
<dbReference type="AlphaFoldDB" id="A0A0R2I6S9"/>
<dbReference type="EMBL" id="JQBS01000001">
    <property type="protein sequence ID" value="KRN57996.1"/>
    <property type="molecule type" value="Genomic_DNA"/>
</dbReference>
<accession>A0A0R2I6S9</accession>
<evidence type="ECO:0000313" key="7">
    <source>
        <dbReference type="Proteomes" id="UP000051658"/>
    </source>
</evidence>
<dbReference type="InterPro" id="IPR051933">
    <property type="entry name" value="Resuscitation_pf_RpfB"/>
</dbReference>
<feature type="coiled-coil region" evidence="2">
    <location>
        <begin position="41"/>
        <end position="100"/>
    </location>
</feature>
<dbReference type="PANTHER" id="PTHR39160:SF6">
    <property type="entry name" value="CELL WALL-BINDING PROTEIN YOCH"/>
    <property type="match status" value="1"/>
</dbReference>
<dbReference type="Proteomes" id="UP000051658">
    <property type="component" value="Unassembled WGS sequence"/>
</dbReference>
<reference evidence="6 7" key="1">
    <citation type="journal article" date="2015" name="Genome Announc.">
        <title>Expanding the biotechnology potential of lactobacilli through comparative genomics of 213 strains and associated genera.</title>
        <authorList>
            <person name="Sun Z."/>
            <person name="Harris H.M."/>
            <person name="McCann A."/>
            <person name="Guo C."/>
            <person name="Argimon S."/>
            <person name="Zhang W."/>
            <person name="Yang X."/>
            <person name="Jeffery I.B."/>
            <person name="Cooney J.C."/>
            <person name="Kagawa T.F."/>
            <person name="Liu W."/>
            <person name="Song Y."/>
            <person name="Salvetti E."/>
            <person name="Wrobel A."/>
            <person name="Rasinkangas P."/>
            <person name="Parkhill J."/>
            <person name="Rea M.C."/>
            <person name="O'Sullivan O."/>
            <person name="Ritari J."/>
            <person name="Douillard F.P."/>
            <person name="Paul Ross R."/>
            <person name="Yang R."/>
            <person name="Briner A.E."/>
            <person name="Felis G.E."/>
            <person name="de Vos W.M."/>
            <person name="Barrangou R."/>
            <person name="Klaenhammer T.R."/>
            <person name="Caufield P.W."/>
            <person name="Cui Y."/>
            <person name="Zhang H."/>
            <person name="O'Toole P.W."/>
        </authorList>
    </citation>
    <scope>NUCLEOTIDE SEQUENCE [LARGE SCALE GENOMIC DNA]</scope>
    <source>
        <strain evidence="6 7">DSM 20623</strain>
    </source>
</reference>
<dbReference type="InterPro" id="IPR036908">
    <property type="entry name" value="RlpA-like_sf"/>
</dbReference>
<feature type="domain" description="3D" evidence="4">
    <location>
        <begin position="293"/>
        <end position="352"/>
    </location>
</feature>
<proteinExistence type="predicted"/>
<dbReference type="SUPFAM" id="SSF50685">
    <property type="entry name" value="Barwin-like endoglucanases"/>
    <property type="match status" value="1"/>
</dbReference>
<evidence type="ECO:0000256" key="2">
    <source>
        <dbReference type="SAM" id="Coils"/>
    </source>
</evidence>
<dbReference type="GO" id="GO:0009254">
    <property type="term" value="P:peptidoglycan turnover"/>
    <property type="evidence" value="ECO:0007669"/>
    <property type="project" value="InterPro"/>
</dbReference>
<dbReference type="Gene3D" id="6.10.250.3150">
    <property type="match status" value="1"/>
</dbReference>
<keyword evidence="2" id="KW-0175">Coiled coil</keyword>
<feature type="compositionally biased region" description="Low complexity" evidence="3">
    <location>
        <begin position="237"/>
        <end position="252"/>
    </location>
</feature>
<evidence type="ECO:0000313" key="6">
    <source>
        <dbReference type="EMBL" id="KRN57996.1"/>
    </source>
</evidence>
<feature type="compositionally biased region" description="Basic and acidic residues" evidence="3">
    <location>
        <begin position="197"/>
        <end position="212"/>
    </location>
</feature>
<evidence type="ECO:0000259" key="4">
    <source>
        <dbReference type="Pfam" id="PF06725"/>
    </source>
</evidence>
<dbReference type="PANTHER" id="PTHR39160">
    <property type="entry name" value="CELL WALL-BINDING PROTEIN YOCH"/>
    <property type="match status" value="1"/>
</dbReference>
<sequence length="353" mass="37685">MIIAFISINLIASVGHAASLDEISKEQQAKQSSMAAVDSQISETLVSLNEKNKEIEDLNTQIADKKASLSTTATQIKEKQASVDERIEQAKKRLQTLQTSEVNKNMVLVMMESESVTDFFNRAIMVGTLQSADNDKLELAVKEKEELAKLESKLKTDAVALEEKTVAVDKQSKELNTKMVSLQKTMDDNKAALDELDKQKQSEQKRVDDEASAKQAAEAAAKQAAETKAVAVPAADTTPVATPATPNAPTPSTGGGASSGKTVIVESTAYSVAESASSFYTALGIDLRQNPMVIAVDPRVIPLGSRVEVSGYGTAIAGDTGGAIKGNKIDVHFSSVAQCLQWGRRTVTVKILD</sequence>